<dbReference type="SMART" id="SM00337">
    <property type="entry name" value="BCL"/>
    <property type="match status" value="1"/>
</dbReference>
<evidence type="ECO:0000256" key="1">
    <source>
        <dbReference type="ARBA" id="ARBA00009458"/>
    </source>
</evidence>
<keyword evidence="3" id="KW-0472">Membrane</keyword>
<dbReference type="PROSITE" id="PS50062">
    <property type="entry name" value="BCL2_FAMILY"/>
    <property type="match status" value="1"/>
</dbReference>
<evidence type="ECO:0000313" key="5">
    <source>
        <dbReference type="EMBL" id="KAL0993592.1"/>
    </source>
</evidence>
<keyword evidence="2" id="KW-0053">Apoptosis</keyword>
<dbReference type="InterPro" id="IPR026298">
    <property type="entry name" value="Bcl-2_fam"/>
</dbReference>
<sequence>MACVLTSDDRLGELLLRRVVQEELAEVPSSEGLITETQVDEHEKKILCQLALMIRKIGDTVESNGELNETPSYSNRHLSNSVIDGAVGKMTNKTNYWNVVELVFADGHITWERIAVLFYVAGKVSVKVVLAHIPQLVKDILSWTLEYFRSKLLSWVQEHGGWVNSFSELARVQVEMVTSTSGRNLGFLMVFIGGVLLGSLITWKLQ</sequence>
<dbReference type="AlphaFoldDB" id="A0ABD0X6I5"/>
<dbReference type="PRINTS" id="PR01862">
    <property type="entry name" value="BCL2FAMILY"/>
</dbReference>
<dbReference type="Gene3D" id="1.10.437.10">
    <property type="entry name" value="Blc2-like"/>
    <property type="match status" value="1"/>
</dbReference>
<evidence type="ECO:0000259" key="4">
    <source>
        <dbReference type="SMART" id="SM00337"/>
    </source>
</evidence>
<evidence type="ECO:0000313" key="6">
    <source>
        <dbReference type="Proteomes" id="UP001557470"/>
    </source>
</evidence>
<feature type="transmembrane region" description="Helical" evidence="3">
    <location>
        <begin position="185"/>
        <end position="203"/>
    </location>
</feature>
<comment type="similarity">
    <text evidence="1">Belongs to the Bcl-2 family.</text>
</comment>
<evidence type="ECO:0000256" key="2">
    <source>
        <dbReference type="ARBA" id="ARBA00022703"/>
    </source>
</evidence>
<dbReference type="InterPro" id="IPR046371">
    <property type="entry name" value="Bcl-2_BH1-3"/>
</dbReference>
<dbReference type="EMBL" id="JAGEUA010000003">
    <property type="protein sequence ID" value="KAL0993592.1"/>
    <property type="molecule type" value="Genomic_DNA"/>
</dbReference>
<dbReference type="Proteomes" id="UP001557470">
    <property type="component" value="Unassembled WGS sequence"/>
</dbReference>
<dbReference type="InterPro" id="IPR002475">
    <property type="entry name" value="Bcl2-like"/>
</dbReference>
<evidence type="ECO:0000256" key="3">
    <source>
        <dbReference type="SAM" id="Phobius"/>
    </source>
</evidence>
<dbReference type="SUPFAM" id="SSF56854">
    <property type="entry name" value="Bcl-2 inhibitors of programmed cell death"/>
    <property type="match status" value="1"/>
</dbReference>
<keyword evidence="3" id="KW-1133">Transmembrane helix</keyword>
<dbReference type="PANTHER" id="PTHR11256:SF42">
    <property type="entry name" value="APOPTOSIS REGULATOR BAX"/>
    <property type="match status" value="1"/>
</dbReference>
<keyword evidence="3" id="KW-0812">Transmembrane</keyword>
<dbReference type="GO" id="GO:0006915">
    <property type="term" value="P:apoptotic process"/>
    <property type="evidence" value="ECO:0007669"/>
    <property type="project" value="UniProtKB-KW"/>
</dbReference>
<accession>A0ABD0X6I5</accession>
<feature type="domain" description="Bcl-2 Bcl-2 homology region 1-3" evidence="4">
    <location>
        <begin position="54"/>
        <end position="162"/>
    </location>
</feature>
<reference evidence="5 6" key="1">
    <citation type="submission" date="2024-06" db="EMBL/GenBank/DDBJ databases">
        <authorList>
            <person name="Pan Q."/>
            <person name="Wen M."/>
            <person name="Jouanno E."/>
            <person name="Zahm M."/>
            <person name="Klopp C."/>
            <person name="Cabau C."/>
            <person name="Louis A."/>
            <person name="Berthelot C."/>
            <person name="Parey E."/>
            <person name="Roest Crollius H."/>
            <person name="Montfort J."/>
            <person name="Robinson-Rechavi M."/>
            <person name="Bouchez O."/>
            <person name="Lampietro C."/>
            <person name="Lopez Roques C."/>
            <person name="Donnadieu C."/>
            <person name="Postlethwait J."/>
            <person name="Bobe J."/>
            <person name="Verreycken H."/>
            <person name="Guiguen Y."/>
        </authorList>
    </citation>
    <scope>NUCLEOTIDE SEQUENCE [LARGE SCALE GENOMIC DNA]</scope>
    <source>
        <strain evidence="5">Up_M1</strain>
        <tissue evidence="5">Testis</tissue>
    </source>
</reference>
<dbReference type="PANTHER" id="PTHR11256">
    <property type="entry name" value="BCL-2 RELATED"/>
    <property type="match status" value="1"/>
</dbReference>
<keyword evidence="6" id="KW-1185">Reference proteome</keyword>
<name>A0ABD0X6I5_UMBPY</name>
<protein>
    <recommendedName>
        <fullName evidence="4">Bcl-2 Bcl-2 homology region 1-3 domain-containing protein</fullName>
    </recommendedName>
</protein>
<dbReference type="CDD" id="cd06845">
    <property type="entry name" value="Bcl-2_like"/>
    <property type="match status" value="1"/>
</dbReference>
<organism evidence="5 6">
    <name type="scientific">Umbra pygmaea</name>
    <name type="common">Eastern mudminnow</name>
    <dbReference type="NCBI Taxonomy" id="75934"/>
    <lineage>
        <taxon>Eukaryota</taxon>
        <taxon>Metazoa</taxon>
        <taxon>Chordata</taxon>
        <taxon>Craniata</taxon>
        <taxon>Vertebrata</taxon>
        <taxon>Euteleostomi</taxon>
        <taxon>Actinopterygii</taxon>
        <taxon>Neopterygii</taxon>
        <taxon>Teleostei</taxon>
        <taxon>Protacanthopterygii</taxon>
        <taxon>Esociformes</taxon>
        <taxon>Umbridae</taxon>
        <taxon>Umbra</taxon>
    </lineage>
</organism>
<dbReference type="InterPro" id="IPR036834">
    <property type="entry name" value="Bcl-2-like_sf"/>
</dbReference>
<dbReference type="Pfam" id="PF00452">
    <property type="entry name" value="Bcl-2"/>
    <property type="match status" value="1"/>
</dbReference>
<proteinExistence type="inferred from homology"/>
<comment type="caution">
    <text evidence="5">The sequence shown here is derived from an EMBL/GenBank/DDBJ whole genome shotgun (WGS) entry which is preliminary data.</text>
</comment>
<gene>
    <name evidence="5" type="ORF">UPYG_G00110220</name>
</gene>